<reference evidence="2" key="1">
    <citation type="journal article" date="2012" name="Nat. Biotechnol.">
        <title>Reference genome sequence of the model plant Setaria.</title>
        <authorList>
            <person name="Bennetzen J.L."/>
            <person name="Schmutz J."/>
            <person name="Wang H."/>
            <person name="Percifield R."/>
            <person name="Hawkins J."/>
            <person name="Pontaroli A.C."/>
            <person name="Estep M."/>
            <person name="Feng L."/>
            <person name="Vaughn J.N."/>
            <person name="Grimwood J."/>
            <person name="Jenkins J."/>
            <person name="Barry K."/>
            <person name="Lindquist E."/>
            <person name="Hellsten U."/>
            <person name="Deshpande S."/>
            <person name="Wang X."/>
            <person name="Wu X."/>
            <person name="Mitros T."/>
            <person name="Triplett J."/>
            <person name="Yang X."/>
            <person name="Ye C.Y."/>
            <person name="Mauro-Herrera M."/>
            <person name="Wang L."/>
            <person name="Li P."/>
            <person name="Sharma M."/>
            <person name="Sharma R."/>
            <person name="Ronald P.C."/>
            <person name="Panaud O."/>
            <person name="Kellogg E.A."/>
            <person name="Brutnell T.P."/>
            <person name="Doust A.N."/>
            <person name="Tuskan G.A."/>
            <person name="Rokhsar D."/>
            <person name="Devos K.M."/>
        </authorList>
    </citation>
    <scope>NUCLEOTIDE SEQUENCE [LARGE SCALE GENOMIC DNA]</scope>
    <source>
        <strain evidence="2">cv. Yugu1</strain>
    </source>
</reference>
<accession>K3YKH4</accession>
<reference evidence="1" key="2">
    <citation type="submission" date="2018-08" db="UniProtKB">
        <authorList>
            <consortium name="EnsemblPlants"/>
        </authorList>
    </citation>
    <scope>IDENTIFICATION</scope>
    <source>
        <strain evidence="1">Yugu1</strain>
    </source>
</reference>
<sequence>MSNSLPSCYIEKIVPTKGKTKRMPYAQTKKGEQDYPAPSLISLLTNLGFDLQALCFHHGGKEGQLVSTVHRGVDDLLGADCVVRRCPW</sequence>
<dbReference type="AlphaFoldDB" id="K3YKH4"/>
<evidence type="ECO:0000313" key="1">
    <source>
        <dbReference type="EnsemblPlants" id="KQL00512"/>
    </source>
</evidence>
<dbReference type="HOGENOM" id="CLU_2473251_0_0_1"/>
<dbReference type="Proteomes" id="UP000004995">
    <property type="component" value="Unassembled WGS sequence"/>
</dbReference>
<evidence type="ECO:0000313" key="2">
    <source>
        <dbReference type="Proteomes" id="UP000004995"/>
    </source>
</evidence>
<organism evidence="1 2">
    <name type="scientific">Setaria italica</name>
    <name type="common">Foxtail millet</name>
    <name type="synonym">Panicum italicum</name>
    <dbReference type="NCBI Taxonomy" id="4555"/>
    <lineage>
        <taxon>Eukaryota</taxon>
        <taxon>Viridiplantae</taxon>
        <taxon>Streptophyta</taxon>
        <taxon>Embryophyta</taxon>
        <taxon>Tracheophyta</taxon>
        <taxon>Spermatophyta</taxon>
        <taxon>Magnoliopsida</taxon>
        <taxon>Liliopsida</taxon>
        <taxon>Poales</taxon>
        <taxon>Poaceae</taxon>
        <taxon>PACMAD clade</taxon>
        <taxon>Panicoideae</taxon>
        <taxon>Panicodae</taxon>
        <taxon>Paniceae</taxon>
        <taxon>Cenchrinae</taxon>
        <taxon>Setaria</taxon>
    </lineage>
</organism>
<protein>
    <submittedName>
        <fullName evidence="1">Uncharacterized protein</fullName>
    </submittedName>
</protein>
<keyword evidence="2" id="KW-1185">Reference proteome</keyword>
<dbReference type="EnsemblPlants" id="KQL00512">
    <property type="protein sequence ID" value="KQL00512"/>
    <property type="gene ID" value="SETIT_014743mg"/>
</dbReference>
<proteinExistence type="predicted"/>
<dbReference type="EMBL" id="AGNK02003517">
    <property type="status" value="NOT_ANNOTATED_CDS"/>
    <property type="molecule type" value="Genomic_DNA"/>
</dbReference>
<dbReference type="InParanoid" id="K3YKH4"/>
<dbReference type="Gramene" id="KQL00512">
    <property type="protein sequence ID" value="KQL00512"/>
    <property type="gene ID" value="SETIT_014743mg"/>
</dbReference>
<name>K3YKH4_SETIT</name>